<accession>A0AA40JPA8</accession>
<comment type="caution">
    <text evidence="1">The sequence shown here is derived from an EMBL/GenBank/DDBJ whole genome shotgun (WGS) entry which is preliminary data.</text>
</comment>
<name>A0AA40JPA8_STAAU</name>
<dbReference type="Proteomes" id="UP000032274">
    <property type="component" value="Unassembled WGS sequence"/>
</dbReference>
<dbReference type="AlphaFoldDB" id="A0AA40JPA8"/>
<dbReference type="EMBL" id="JXIG01000567">
    <property type="protein sequence ID" value="KIU01041.1"/>
    <property type="molecule type" value="Genomic_DNA"/>
</dbReference>
<evidence type="ECO:0000313" key="2">
    <source>
        <dbReference type="Proteomes" id="UP000032274"/>
    </source>
</evidence>
<protein>
    <submittedName>
        <fullName evidence="1">Uncharacterized protein</fullName>
    </submittedName>
</protein>
<evidence type="ECO:0000313" key="1">
    <source>
        <dbReference type="EMBL" id="KIU01041.1"/>
    </source>
</evidence>
<feature type="non-terminal residue" evidence="1">
    <location>
        <position position="1"/>
    </location>
</feature>
<gene>
    <name evidence="1" type="ORF">QU38_02700</name>
</gene>
<sequence>ADVADDLLGGIAARAIVEQATERPLVVRAFVDVWNAQLGLPQPGMVGALEDLPLFGDRVDNRFQ</sequence>
<reference evidence="1 2" key="1">
    <citation type="submission" date="2015-01" db="EMBL/GenBank/DDBJ databases">
        <title>Characterization of Swiss Staphylococcus aureus strains involved in food poisoning.</title>
        <authorList>
            <person name="Crovadore J."/>
            <person name="Chablais R."/>
            <person name="Tonacini J."/>
            <person name="Schnyder B."/>
            <person name="Lefort F."/>
        </authorList>
    </citation>
    <scope>NUCLEOTIDE SEQUENCE [LARGE SCALE GENOMIC DNA]</scope>
    <source>
        <strain evidence="1 2">SA-120</strain>
    </source>
</reference>
<organism evidence="1 2">
    <name type="scientific">Staphylococcus aureus</name>
    <dbReference type="NCBI Taxonomy" id="1280"/>
    <lineage>
        <taxon>Bacteria</taxon>
        <taxon>Bacillati</taxon>
        <taxon>Bacillota</taxon>
        <taxon>Bacilli</taxon>
        <taxon>Bacillales</taxon>
        <taxon>Staphylococcaceae</taxon>
        <taxon>Staphylococcus</taxon>
    </lineage>
</organism>
<proteinExistence type="predicted"/>